<dbReference type="EMBL" id="JAVHJS010000008">
    <property type="protein sequence ID" value="KAK2850415.1"/>
    <property type="molecule type" value="Genomic_DNA"/>
</dbReference>
<keyword evidence="3" id="KW-1185">Reference proteome</keyword>
<comment type="caution">
    <text evidence="2">The sequence shown here is derived from an EMBL/GenBank/DDBJ whole genome shotgun (WGS) entry which is preliminary data.</text>
</comment>
<protein>
    <submittedName>
        <fullName evidence="2">Uncharacterized protein</fullName>
    </submittedName>
</protein>
<organism evidence="2 3">
    <name type="scientific">Tachysurus vachellii</name>
    <name type="common">Darkbarbel catfish</name>
    <name type="synonym">Pelteobagrus vachellii</name>
    <dbReference type="NCBI Taxonomy" id="175792"/>
    <lineage>
        <taxon>Eukaryota</taxon>
        <taxon>Metazoa</taxon>
        <taxon>Chordata</taxon>
        <taxon>Craniata</taxon>
        <taxon>Vertebrata</taxon>
        <taxon>Euteleostomi</taxon>
        <taxon>Actinopterygii</taxon>
        <taxon>Neopterygii</taxon>
        <taxon>Teleostei</taxon>
        <taxon>Ostariophysi</taxon>
        <taxon>Siluriformes</taxon>
        <taxon>Bagridae</taxon>
        <taxon>Tachysurus</taxon>
    </lineage>
</organism>
<name>A0AA88N2L2_TACVA</name>
<dbReference type="Proteomes" id="UP001187315">
    <property type="component" value="Unassembled WGS sequence"/>
</dbReference>
<feature type="region of interest" description="Disordered" evidence="1">
    <location>
        <begin position="1"/>
        <end position="31"/>
    </location>
</feature>
<sequence>MPDSGQSFNQSMESDMEHISRGKGKSNKIRDGNMACDEWEGKLDCEHHQIWFRASTWHQEGSISNEEHPEVKRVCEYYQKWKGTCLQYKQGNRKMNTQLGTSQVLKLPQRKTNYHSLRFPL</sequence>
<evidence type="ECO:0000313" key="2">
    <source>
        <dbReference type="EMBL" id="KAK2850415.1"/>
    </source>
</evidence>
<gene>
    <name evidence="2" type="ORF">Q7C36_009198</name>
</gene>
<reference evidence="2" key="1">
    <citation type="submission" date="2023-08" db="EMBL/GenBank/DDBJ databases">
        <title>Pelteobagrus vachellii genome.</title>
        <authorList>
            <person name="Liu H."/>
        </authorList>
    </citation>
    <scope>NUCLEOTIDE SEQUENCE</scope>
    <source>
        <strain evidence="2">PRFRI_2022a</strain>
        <tissue evidence="2">Muscle</tissue>
    </source>
</reference>
<feature type="compositionally biased region" description="Polar residues" evidence="1">
    <location>
        <begin position="1"/>
        <end position="13"/>
    </location>
</feature>
<accession>A0AA88N2L2</accession>
<evidence type="ECO:0000256" key="1">
    <source>
        <dbReference type="SAM" id="MobiDB-lite"/>
    </source>
</evidence>
<evidence type="ECO:0000313" key="3">
    <source>
        <dbReference type="Proteomes" id="UP001187315"/>
    </source>
</evidence>
<proteinExistence type="predicted"/>
<dbReference type="AlphaFoldDB" id="A0AA88N2L2"/>